<feature type="domain" description="ABC-2 type transporter transmembrane" evidence="7">
    <location>
        <begin position="9"/>
        <end position="212"/>
    </location>
</feature>
<comment type="caution">
    <text evidence="8">The sequence shown here is derived from an EMBL/GenBank/DDBJ whole genome shotgun (WGS) entry which is preliminary data.</text>
</comment>
<dbReference type="RefSeq" id="WP_345127311.1">
    <property type="nucleotide sequence ID" value="NZ_BAABAT010000007.1"/>
</dbReference>
<dbReference type="InterPro" id="IPR051784">
    <property type="entry name" value="Nod_factor_ABC_transporter"/>
</dbReference>
<evidence type="ECO:0000256" key="3">
    <source>
        <dbReference type="ARBA" id="ARBA00022989"/>
    </source>
</evidence>
<comment type="subcellular location">
    <subcellularLocation>
        <location evidence="1">Membrane</location>
        <topology evidence="1">Multi-pass membrane protein</topology>
    </subcellularLocation>
</comment>
<dbReference type="InterPro" id="IPR000412">
    <property type="entry name" value="ABC_2_transport"/>
</dbReference>
<evidence type="ECO:0000256" key="2">
    <source>
        <dbReference type="ARBA" id="ARBA00022692"/>
    </source>
</evidence>
<gene>
    <name evidence="8" type="ORF">GCM10022255_031630</name>
</gene>
<organism evidence="8 9">
    <name type="scientific">Dactylosporangium darangshiense</name>
    <dbReference type="NCBI Taxonomy" id="579108"/>
    <lineage>
        <taxon>Bacteria</taxon>
        <taxon>Bacillati</taxon>
        <taxon>Actinomycetota</taxon>
        <taxon>Actinomycetes</taxon>
        <taxon>Micromonosporales</taxon>
        <taxon>Micromonosporaceae</taxon>
        <taxon>Dactylosporangium</taxon>
    </lineage>
</organism>
<evidence type="ECO:0000313" key="8">
    <source>
        <dbReference type="EMBL" id="GAA4249092.1"/>
    </source>
</evidence>
<feature type="transmembrane region" description="Helical" evidence="6">
    <location>
        <begin position="56"/>
        <end position="77"/>
    </location>
</feature>
<sequence>MTDSLLRIAALARHNAVLRRRDPGQFLSYLVMPMLLMSVLAPVFRRAAAGGSAQVVTGMLVIYSTLALSIVGTATLAERVWHTWDRLRVTRAGGAELLLGKTLPAYAVLLLQQAALLTYGAVVVGARPHGPAAYGLLAVAVAVWSATLLAVGNALAAVVRSFGELGAACDIGALAFATLGGALVPTSMFPAWLRPAAPASPGYWALSMLQAAMRGDVHRTLVPAAVLLIAGLAAGAFAVRRLTRAQGRTTLL</sequence>
<dbReference type="Proteomes" id="UP001500620">
    <property type="component" value="Unassembled WGS sequence"/>
</dbReference>
<protein>
    <recommendedName>
        <fullName evidence="7">ABC-2 type transporter transmembrane domain-containing protein</fullName>
    </recommendedName>
</protein>
<dbReference type="PANTHER" id="PTHR43229">
    <property type="entry name" value="NODULATION PROTEIN J"/>
    <property type="match status" value="1"/>
</dbReference>
<dbReference type="Pfam" id="PF01061">
    <property type="entry name" value="ABC2_membrane"/>
    <property type="match status" value="1"/>
</dbReference>
<evidence type="ECO:0000313" key="9">
    <source>
        <dbReference type="Proteomes" id="UP001500620"/>
    </source>
</evidence>
<dbReference type="EMBL" id="BAABAT010000007">
    <property type="protein sequence ID" value="GAA4249092.1"/>
    <property type="molecule type" value="Genomic_DNA"/>
</dbReference>
<accession>A0ABP8D758</accession>
<evidence type="ECO:0000256" key="6">
    <source>
        <dbReference type="SAM" id="Phobius"/>
    </source>
</evidence>
<feature type="transmembrane region" description="Helical" evidence="6">
    <location>
        <begin position="221"/>
        <end position="239"/>
    </location>
</feature>
<feature type="transmembrane region" description="Helical" evidence="6">
    <location>
        <begin position="26"/>
        <end position="44"/>
    </location>
</feature>
<dbReference type="PIRSF" id="PIRSF006648">
    <property type="entry name" value="DrrB"/>
    <property type="match status" value="1"/>
</dbReference>
<evidence type="ECO:0000256" key="4">
    <source>
        <dbReference type="ARBA" id="ARBA00023136"/>
    </source>
</evidence>
<feature type="transmembrane region" description="Helical" evidence="6">
    <location>
        <begin position="171"/>
        <end position="193"/>
    </location>
</feature>
<evidence type="ECO:0000256" key="1">
    <source>
        <dbReference type="ARBA" id="ARBA00004141"/>
    </source>
</evidence>
<name>A0ABP8D758_9ACTN</name>
<keyword evidence="9" id="KW-1185">Reference proteome</keyword>
<evidence type="ECO:0000256" key="5">
    <source>
        <dbReference type="ARBA" id="ARBA00023251"/>
    </source>
</evidence>
<keyword evidence="3 6" id="KW-1133">Transmembrane helix</keyword>
<feature type="transmembrane region" description="Helical" evidence="6">
    <location>
        <begin position="134"/>
        <end position="159"/>
    </location>
</feature>
<feature type="transmembrane region" description="Helical" evidence="6">
    <location>
        <begin position="98"/>
        <end position="122"/>
    </location>
</feature>
<dbReference type="InterPro" id="IPR013525">
    <property type="entry name" value="ABC2_TM"/>
</dbReference>
<keyword evidence="2 6" id="KW-0812">Transmembrane</keyword>
<proteinExistence type="predicted"/>
<keyword evidence="5" id="KW-0046">Antibiotic resistance</keyword>
<dbReference type="PANTHER" id="PTHR43229:SF2">
    <property type="entry name" value="NODULATION PROTEIN J"/>
    <property type="match status" value="1"/>
</dbReference>
<reference evidence="9" key="1">
    <citation type="journal article" date="2019" name="Int. J. Syst. Evol. Microbiol.">
        <title>The Global Catalogue of Microorganisms (GCM) 10K type strain sequencing project: providing services to taxonomists for standard genome sequencing and annotation.</title>
        <authorList>
            <consortium name="The Broad Institute Genomics Platform"/>
            <consortium name="The Broad Institute Genome Sequencing Center for Infectious Disease"/>
            <person name="Wu L."/>
            <person name="Ma J."/>
        </authorList>
    </citation>
    <scope>NUCLEOTIDE SEQUENCE [LARGE SCALE GENOMIC DNA]</scope>
    <source>
        <strain evidence="9">JCM 17441</strain>
    </source>
</reference>
<evidence type="ECO:0000259" key="7">
    <source>
        <dbReference type="Pfam" id="PF01061"/>
    </source>
</evidence>
<keyword evidence="4 6" id="KW-0472">Membrane</keyword>